<dbReference type="CDD" id="cd05403">
    <property type="entry name" value="NT_KNTase_like"/>
    <property type="match status" value="1"/>
</dbReference>
<sequence length="102" mass="11481">MKKEEILNKLKELKPIYSQEGFIIKGLFGSYSRDEATPTSDIDILIESTPEFASRYGFKSISRINEIKNEISNIFGLPVDLADSSGMGKTAKKFIIDRAIYV</sequence>
<name>A0A5C2H7E3_9BACT</name>
<reference evidence="1" key="2">
    <citation type="submission" date="2019-09" db="EMBL/GenBank/DDBJ databases">
        <title>Taxonomic note: a critical rebuttal of the proposed division of the genus Arcobacter into six genera, emended descriptions of Arcobacter anaerophilus and the genus Arcobacter, and an assessment of genus-level boundaries for Epsilonproteobacteria using in silico genomic comparator tools.</title>
        <authorList>
            <person name="On S.L.W."/>
            <person name="Miller W.G."/>
            <person name="Biggs P."/>
            <person name="Cornelius A."/>
            <person name="Vandamme P."/>
        </authorList>
    </citation>
    <scope>NUCLEOTIDE SEQUENCE [LARGE SCALE GENOMIC DNA]</scope>
    <source>
        <strain evidence="1">LMG 26638</strain>
    </source>
</reference>
<dbReference type="OrthoDB" id="5334523at2"/>
<dbReference type="AlphaFoldDB" id="A0A5C2H7E3"/>
<accession>A0A5C2H7E3</accession>
<organism evidence="1 2">
    <name type="scientific">Malaciobacter pacificus</name>
    <dbReference type="NCBI Taxonomy" id="1080223"/>
    <lineage>
        <taxon>Bacteria</taxon>
        <taxon>Pseudomonadati</taxon>
        <taxon>Campylobacterota</taxon>
        <taxon>Epsilonproteobacteria</taxon>
        <taxon>Campylobacterales</taxon>
        <taxon>Arcobacteraceae</taxon>
        <taxon>Malaciobacter</taxon>
    </lineage>
</organism>
<proteinExistence type="predicted"/>
<gene>
    <name evidence="1" type="ORF">APAC_1032</name>
</gene>
<dbReference type="KEGG" id="apai:APAC_1032"/>
<evidence type="ECO:0000313" key="2">
    <source>
        <dbReference type="Proteomes" id="UP000322726"/>
    </source>
</evidence>
<reference evidence="1" key="1">
    <citation type="submission" date="2019-09" db="EMBL/GenBank/DDBJ databases">
        <title>Complete genome sequencing of four Arcobacter species reveals a diverse suite of mobile elements.</title>
        <authorList>
            <person name="Miller W.G."/>
            <person name="Yee E."/>
            <person name="Bono J.L."/>
        </authorList>
    </citation>
    <scope>NUCLEOTIDE SEQUENCE [LARGE SCALE GENOMIC DNA]</scope>
    <source>
        <strain evidence="1">LMG 26638</strain>
    </source>
</reference>
<dbReference type="InterPro" id="IPR043519">
    <property type="entry name" value="NT_sf"/>
</dbReference>
<protein>
    <submittedName>
        <fullName evidence="1">Nucleotidyltransferase domain-containing protein</fullName>
    </submittedName>
</protein>
<evidence type="ECO:0000313" key="1">
    <source>
        <dbReference type="EMBL" id="QEP34158.1"/>
    </source>
</evidence>
<dbReference type="InterPro" id="IPR002934">
    <property type="entry name" value="Polymerase_NTP_transf_dom"/>
</dbReference>
<dbReference type="RefSeq" id="WP_130233113.1">
    <property type="nucleotide sequence ID" value="NZ_BMEF01000019.1"/>
</dbReference>
<dbReference type="Gene3D" id="3.30.460.10">
    <property type="entry name" value="Beta Polymerase, domain 2"/>
    <property type="match status" value="1"/>
</dbReference>
<dbReference type="SUPFAM" id="SSF81301">
    <property type="entry name" value="Nucleotidyltransferase"/>
    <property type="match status" value="1"/>
</dbReference>
<dbReference type="GO" id="GO:0016779">
    <property type="term" value="F:nucleotidyltransferase activity"/>
    <property type="evidence" value="ECO:0007669"/>
    <property type="project" value="InterPro"/>
</dbReference>
<keyword evidence="2" id="KW-1185">Reference proteome</keyword>
<dbReference type="Proteomes" id="UP000322726">
    <property type="component" value="Chromosome"/>
</dbReference>
<keyword evidence="1" id="KW-0808">Transferase</keyword>
<dbReference type="EMBL" id="CP035928">
    <property type="protein sequence ID" value="QEP34158.1"/>
    <property type="molecule type" value="Genomic_DNA"/>
</dbReference>
<dbReference type="Pfam" id="PF01909">
    <property type="entry name" value="NTP_transf_2"/>
    <property type="match status" value="1"/>
</dbReference>